<keyword evidence="2" id="KW-1185">Reference proteome</keyword>
<accession>A0ABR3KV31</accession>
<organism evidence="1 2">
    <name type="scientific">Trichinella spiralis</name>
    <name type="common">Trichina worm</name>
    <dbReference type="NCBI Taxonomy" id="6334"/>
    <lineage>
        <taxon>Eukaryota</taxon>
        <taxon>Metazoa</taxon>
        <taxon>Ecdysozoa</taxon>
        <taxon>Nematoda</taxon>
        <taxon>Enoplea</taxon>
        <taxon>Dorylaimia</taxon>
        <taxon>Trichinellida</taxon>
        <taxon>Trichinellidae</taxon>
        <taxon>Trichinella</taxon>
    </lineage>
</organism>
<sequence>MVVVVTFEKMLKRYFKRESSSQSVGRGLPDVISAAATSDRSDNDDRLTCRGRLFALRLKRPLEIISSPADLVGGGARPSAVIRPLSTSAGNY</sequence>
<dbReference type="Proteomes" id="UP001558632">
    <property type="component" value="Unassembled WGS sequence"/>
</dbReference>
<comment type="caution">
    <text evidence="1">The sequence shown here is derived from an EMBL/GenBank/DDBJ whole genome shotgun (WGS) entry which is preliminary data.</text>
</comment>
<evidence type="ECO:0000313" key="2">
    <source>
        <dbReference type="Proteomes" id="UP001558632"/>
    </source>
</evidence>
<protein>
    <submittedName>
        <fullName evidence="1">Cytochrome P450 monooxygenase apdB</fullName>
    </submittedName>
</protein>
<keyword evidence="1" id="KW-0560">Oxidoreductase</keyword>
<proteinExistence type="predicted"/>
<reference evidence="1 2" key="1">
    <citation type="submission" date="2024-07" db="EMBL/GenBank/DDBJ databases">
        <title>Enhanced genomic and transcriptomic resources for Trichinella pseudospiralis and T. spiralis underpin the discovery of pronounced molecular differences between stages and species.</title>
        <authorList>
            <person name="Pasi K.K."/>
            <person name="La Rosa G."/>
            <person name="Gomez-Morales M.A."/>
            <person name="Tosini F."/>
            <person name="Sumanam S."/>
            <person name="Young N.D."/>
            <person name="Chang B.C."/>
            <person name="Robin G.B."/>
        </authorList>
    </citation>
    <scope>NUCLEOTIDE SEQUENCE [LARGE SCALE GENOMIC DNA]</scope>
    <source>
        <strain evidence="1">ISS534</strain>
    </source>
</reference>
<keyword evidence="1" id="KW-0503">Monooxygenase</keyword>
<dbReference type="GO" id="GO:0004497">
    <property type="term" value="F:monooxygenase activity"/>
    <property type="evidence" value="ECO:0007669"/>
    <property type="project" value="UniProtKB-KW"/>
</dbReference>
<evidence type="ECO:0000313" key="1">
    <source>
        <dbReference type="EMBL" id="KAL1244453.1"/>
    </source>
</evidence>
<dbReference type="EMBL" id="JBEUSY010000132">
    <property type="protein sequence ID" value="KAL1244453.1"/>
    <property type="molecule type" value="Genomic_DNA"/>
</dbReference>
<name>A0ABR3KV31_TRISP</name>
<gene>
    <name evidence="1" type="ORF">TSPI_06385</name>
</gene>